<evidence type="ECO:0000256" key="1">
    <source>
        <dbReference type="SAM" id="Phobius"/>
    </source>
</evidence>
<organism evidence="2 3">
    <name type="scientific">Dyella agri</name>
    <dbReference type="NCBI Taxonomy" id="1926869"/>
    <lineage>
        <taxon>Bacteria</taxon>
        <taxon>Pseudomonadati</taxon>
        <taxon>Pseudomonadota</taxon>
        <taxon>Gammaproteobacteria</taxon>
        <taxon>Lysobacterales</taxon>
        <taxon>Rhodanobacteraceae</taxon>
        <taxon>Dyella</taxon>
    </lineage>
</organism>
<protein>
    <submittedName>
        <fullName evidence="2">Tail assembly protein</fullName>
    </submittedName>
</protein>
<dbReference type="InterPro" id="IPR010654">
    <property type="entry name" value="Phage_lambda_tail_I"/>
</dbReference>
<dbReference type="Pfam" id="PF06805">
    <property type="entry name" value="Lambda_tail_I"/>
    <property type="match status" value="1"/>
</dbReference>
<keyword evidence="1" id="KW-0472">Membrane</keyword>
<feature type="transmembrane region" description="Helical" evidence="1">
    <location>
        <begin position="92"/>
        <end position="110"/>
    </location>
</feature>
<keyword evidence="1" id="KW-1133">Transmembrane helix</keyword>
<accession>A0ABW8KDP4</accession>
<comment type="caution">
    <text evidence="2">The sequence shown here is derived from an EMBL/GenBank/DDBJ whole genome shotgun (WGS) entry which is preliminary data.</text>
</comment>
<evidence type="ECO:0000313" key="3">
    <source>
        <dbReference type="Proteomes" id="UP001620397"/>
    </source>
</evidence>
<proteinExistence type="predicted"/>
<dbReference type="EMBL" id="JADIKL010000001">
    <property type="protein sequence ID" value="MFK2929282.1"/>
    <property type="molecule type" value="Genomic_DNA"/>
</dbReference>
<dbReference type="RefSeq" id="WP_404535108.1">
    <property type="nucleotide sequence ID" value="NZ_JADIKL010000001.1"/>
</dbReference>
<keyword evidence="3" id="KW-1185">Reference proteome</keyword>
<gene>
    <name evidence="2" type="ORF">ISP14_00625</name>
</gene>
<keyword evidence="1" id="KW-0812">Transmembrane</keyword>
<name>A0ABW8KDP4_9GAMM</name>
<reference evidence="2 3" key="1">
    <citation type="submission" date="2020-10" db="EMBL/GenBank/DDBJ databases">
        <title>Phylogeny of dyella-like bacteria.</title>
        <authorList>
            <person name="Fu J."/>
        </authorList>
    </citation>
    <scope>NUCLEOTIDE SEQUENCE [LARGE SCALE GENOMIC DNA]</scope>
    <source>
        <strain evidence="2 3">DKC-1</strain>
    </source>
</reference>
<sequence length="214" mass="22432">MSTLRTIRLYGKLGARFGRVHRFHLESNSVAEAIRALDSQLTGFKAFLVNAGQYGMVFAVFAGKRNLAQEQLCDPVGSEDIRIAPVVEGRKNGGVLQTVLGIVLIIVGSYTSWAGGSALVAAGISMVAGGIVQMLSPQPSNKASNNSNEPSYVFNGAVNTEAQGHPVPLLYGRMIVGSAVISAGIEASDYAPSTTGVLPGSPNWKPTNPYEVAP</sequence>
<evidence type="ECO:0000313" key="2">
    <source>
        <dbReference type="EMBL" id="MFK2929282.1"/>
    </source>
</evidence>
<dbReference type="Proteomes" id="UP001620397">
    <property type="component" value="Unassembled WGS sequence"/>
</dbReference>